<evidence type="ECO:0000313" key="2">
    <source>
        <dbReference type="Proteomes" id="UP001157947"/>
    </source>
</evidence>
<dbReference type="GO" id="GO:0009036">
    <property type="term" value="F:type II site-specific deoxyribonuclease activity"/>
    <property type="evidence" value="ECO:0007669"/>
    <property type="project" value="InterPro"/>
</dbReference>
<keyword evidence="1" id="KW-0378">Hydrolase</keyword>
<proteinExistence type="predicted"/>
<dbReference type="GO" id="GO:0003677">
    <property type="term" value="F:DNA binding"/>
    <property type="evidence" value="ECO:0007669"/>
    <property type="project" value="InterPro"/>
</dbReference>
<keyword evidence="2" id="KW-1185">Reference proteome</keyword>
<gene>
    <name evidence="1" type="ORF">SAMN06264868_10447</name>
</gene>
<comment type="caution">
    <text evidence="1">The sequence shown here is derived from an EMBL/GenBank/DDBJ whole genome shotgun (WGS) entry which is preliminary data.</text>
</comment>
<reference evidence="1" key="1">
    <citation type="submission" date="2017-05" db="EMBL/GenBank/DDBJ databases">
        <authorList>
            <person name="Varghese N."/>
            <person name="Submissions S."/>
        </authorList>
    </citation>
    <scope>NUCLEOTIDE SEQUENCE</scope>
    <source>
        <strain evidence="1">DSM 18763</strain>
    </source>
</reference>
<name>A0AA45WKA2_9AQUI</name>
<evidence type="ECO:0000313" key="1">
    <source>
        <dbReference type="EMBL" id="SMP06395.1"/>
    </source>
</evidence>
<dbReference type="Pfam" id="PF09568">
    <property type="entry name" value="RE_MjaI"/>
    <property type="match status" value="1"/>
</dbReference>
<dbReference type="RefSeq" id="WP_265134499.1">
    <property type="nucleotide sequence ID" value="NZ_FXTX01000004.1"/>
</dbReference>
<dbReference type="AlphaFoldDB" id="A0AA45WKA2"/>
<dbReference type="GO" id="GO:0009307">
    <property type="term" value="P:DNA restriction-modification system"/>
    <property type="evidence" value="ECO:0007669"/>
    <property type="project" value="InterPro"/>
</dbReference>
<organism evidence="1 2">
    <name type="scientific">Venenivibrio stagnispumantis</name>
    <dbReference type="NCBI Taxonomy" id="407998"/>
    <lineage>
        <taxon>Bacteria</taxon>
        <taxon>Pseudomonadati</taxon>
        <taxon>Aquificota</taxon>
        <taxon>Aquificia</taxon>
        <taxon>Aquificales</taxon>
        <taxon>Hydrogenothermaceae</taxon>
        <taxon>Venenivibrio</taxon>
    </lineage>
</organism>
<dbReference type="InterPro" id="IPR019068">
    <property type="entry name" value="Restrct_endonuc_II_MjaI"/>
</dbReference>
<dbReference type="Proteomes" id="UP001157947">
    <property type="component" value="Unassembled WGS sequence"/>
</dbReference>
<dbReference type="EMBL" id="FXTX01000004">
    <property type="protein sequence ID" value="SMP06395.1"/>
    <property type="molecule type" value="Genomic_DNA"/>
</dbReference>
<protein>
    <submittedName>
        <fullName evidence="1">MjaI restriction endonuclease</fullName>
    </submittedName>
</protein>
<keyword evidence="1" id="KW-0540">Nuclease</keyword>
<keyword evidence="1" id="KW-0255">Endonuclease</keyword>
<accession>A0AA45WKA2</accession>
<sequence length="221" mass="26272">MAKEWILNSATSRWGLNKKNSVGTVSEWIRECSPKNKEDWKECYKKKLSEFLNNKGIKISPDEYLEELGKKLYIKITEVMQSEINEVKEEDCIEYIYKLVIDRTYEGYDTEIKTIYGQLEKEIGLKIEPAPDEWDRKYNVDFFIKIGDKYIGIQIKPITYKQINQNIQNFIEEAHKKFQKKYGGKVFIIFSIKEEDGKKKIFNKEVIEDIKKEIERLKGNE</sequence>